<evidence type="ECO:0000256" key="5">
    <source>
        <dbReference type="SAM" id="MobiDB-lite"/>
    </source>
</evidence>
<dbReference type="Gene3D" id="1.10.10.10">
    <property type="entry name" value="Winged helix-like DNA-binding domain superfamily/Winged helix DNA-binding domain"/>
    <property type="match status" value="2"/>
</dbReference>
<reference evidence="7 8" key="1">
    <citation type="submission" date="2016-11" db="EMBL/GenBank/DDBJ databases">
        <authorList>
            <person name="Jaros S."/>
            <person name="Januszkiewicz K."/>
            <person name="Wedrychowicz H."/>
        </authorList>
    </citation>
    <scope>NUCLEOTIDE SEQUENCE [LARGE SCALE GENOMIC DNA]</scope>
    <source>
        <strain evidence="7 8">DSM 4740</strain>
    </source>
</reference>
<dbReference type="GO" id="GO:0051304">
    <property type="term" value="P:chromosome separation"/>
    <property type="evidence" value="ECO:0007669"/>
    <property type="project" value="InterPro"/>
</dbReference>
<dbReference type="InterPro" id="IPR036390">
    <property type="entry name" value="WH_DNA-bd_sf"/>
</dbReference>
<feature type="region of interest" description="Disordered" evidence="5">
    <location>
        <begin position="183"/>
        <end position="320"/>
    </location>
</feature>
<dbReference type="InterPro" id="IPR036388">
    <property type="entry name" value="WH-like_DNA-bd_sf"/>
</dbReference>
<evidence type="ECO:0000256" key="3">
    <source>
        <dbReference type="ARBA" id="ARBA00022829"/>
    </source>
</evidence>
<keyword evidence="9" id="KW-1185">Reference proteome</keyword>
<proteinExistence type="predicted"/>
<feature type="region of interest" description="Disordered" evidence="5">
    <location>
        <begin position="332"/>
        <end position="356"/>
    </location>
</feature>
<evidence type="ECO:0000256" key="2">
    <source>
        <dbReference type="ARBA" id="ARBA00022618"/>
    </source>
</evidence>
<evidence type="ECO:0000256" key="4">
    <source>
        <dbReference type="ARBA" id="ARBA00023306"/>
    </source>
</evidence>
<dbReference type="Pfam" id="PF04079">
    <property type="entry name" value="SMC_ScpB"/>
    <property type="match status" value="1"/>
</dbReference>
<organism evidence="7 8">
    <name type="scientific">Halomonas cupida</name>
    <dbReference type="NCBI Taxonomy" id="44933"/>
    <lineage>
        <taxon>Bacteria</taxon>
        <taxon>Pseudomonadati</taxon>
        <taxon>Pseudomonadota</taxon>
        <taxon>Gammaproteobacteria</taxon>
        <taxon>Oceanospirillales</taxon>
        <taxon>Halomonadaceae</taxon>
        <taxon>Halomonas</taxon>
    </lineage>
</organism>
<gene>
    <name evidence="6" type="ORF">HCU01_28270</name>
    <name evidence="7" type="ORF">SAMN05660971_02509</name>
</gene>
<dbReference type="NCBIfam" id="TIGR00281">
    <property type="entry name" value="SMC-Scp complex subunit ScpB"/>
    <property type="match status" value="1"/>
</dbReference>
<protein>
    <submittedName>
        <fullName evidence="7">Segregation and condensation protein B</fullName>
    </submittedName>
</protein>
<dbReference type="PANTHER" id="PTHR34298:SF2">
    <property type="entry name" value="SEGREGATION AND CONDENSATION PROTEIN B"/>
    <property type="match status" value="1"/>
</dbReference>
<feature type="compositionally biased region" description="Acidic residues" evidence="5">
    <location>
        <begin position="216"/>
        <end position="229"/>
    </location>
</feature>
<dbReference type="EMBL" id="FRCA01000006">
    <property type="protein sequence ID" value="SHM24187.1"/>
    <property type="molecule type" value="Genomic_DNA"/>
</dbReference>
<dbReference type="Proteomes" id="UP000184123">
    <property type="component" value="Unassembled WGS sequence"/>
</dbReference>
<keyword evidence="2" id="KW-0132">Cell division</keyword>
<sequence>MSVMETPDALDDIIEAALLAAGEPVGLDRLEVLFDDHERPPRKALREAIERLAERHVRGAMELIETASGYQLRIRPRLANWVSRLWDERPQRYSRALLETLALIAYRQPVTRGDIEDVRGVAVSGSIMRTLLDRGWVRVVGHRDVPGRPAVYATTRSFLDDFGLKTLDELPPMHELKQFEDYTVEEDMPPPPSPLLEQTDETGDESTEGGERSLDEELGELPDVPDIDLEGPSAADNGQASQEVADESAAQDHDDGSAHEGDNEDHAGSVQNDGVSAGDDGNIGIENSVGNPEEGGDENDTPEAGMAEDDHAGMASQRAGLSFADLEARLSDRARSRVDDDAASSEAPNDSEKDHE</sequence>
<dbReference type="Proteomes" id="UP000321726">
    <property type="component" value="Unassembled WGS sequence"/>
</dbReference>
<evidence type="ECO:0000313" key="6">
    <source>
        <dbReference type="EMBL" id="GEN24878.1"/>
    </source>
</evidence>
<keyword evidence="3" id="KW-0159">Chromosome partition</keyword>
<evidence type="ECO:0000313" key="8">
    <source>
        <dbReference type="Proteomes" id="UP000184123"/>
    </source>
</evidence>
<dbReference type="EMBL" id="BJXU01000115">
    <property type="protein sequence ID" value="GEN24878.1"/>
    <property type="molecule type" value="Genomic_DNA"/>
</dbReference>
<accession>A0A1M7H7X3</accession>
<reference evidence="6 9" key="2">
    <citation type="submission" date="2019-07" db="EMBL/GenBank/DDBJ databases">
        <title>Whole genome shotgun sequence of Halomonas cupida NBRC 102219.</title>
        <authorList>
            <person name="Hosoyama A."/>
            <person name="Uohara A."/>
            <person name="Ohji S."/>
            <person name="Ichikawa N."/>
        </authorList>
    </citation>
    <scope>NUCLEOTIDE SEQUENCE [LARGE SCALE GENOMIC DNA]</scope>
    <source>
        <strain evidence="6 9">NBRC 102219</strain>
    </source>
</reference>
<evidence type="ECO:0000313" key="9">
    <source>
        <dbReference type="Proteomes" id="UP000321726"/>
    </source>
</evidence>
<name>A0A1M7H7X3_9GAMM</name>
<dbReference type="RefSeq" id="WP_084541913.1">
    <property type="nucleotide sequence ID" value="NZ_BJXU01000115.1"/>
</dbReference>
<dbReference type="InterPro" id="IPR005234">
    <property type="entry name" value="ScpB_csome_segregation"/>
</dbReference>
<feature type="compositionally biased region" description="Basic and acidic residues" evidence="5">
    <location>
        <begin position="250"/>
        <end position="267"/>
    </location>
</feature>
<dbReference type="STRING" id="44933.SAMN05660971_02509"/>
<dbReference type="PANTHER" id="PTHR34298">
    <property type="entry name" value="SEGREGATION AND CONDENSATION PROTEIN B"/>
    <property type="match status" value="1"/>
</dbReference>
<keyword evidence="4" id="KW-0131">Cell cycle</keyword>
<keyword evidence="1" id="KW-0963">Cytoplasm</keyword>
<dbReference type="OrthoDB" id="9806226at2"/>
<dbReference type="AlphaFoldDB" id="A0A1M7H7X3"/>
<dbReference type="SUPFAM" id="SSF46785">
    <property type="entry name" value="Winged helix' DNA-binding domain"/>
    <property type="match status" value="2"/>
</dbReference>
<feature type="compositionally biased region" description="Acidic residues" evidence="5">
    <location>
        <begin position="198"/>
        <end position="208"/>
    </location>
</feature>
<dbReference type="GO" id="GO:0051301">
    <property type="term" value="P:cell division"/>
    <property type="evidence" value="ECO:0007669"/>
    <property type="project" value="UniProtKB-KW"/>
</dbReference>
<evidence type="ECO:0000256" key="1">
    <source>
        <dbReference type="ARBA" id="ARBA00022490"/>
    </source>
</evidence>
<evidence type="ECO:0000313" key="7">
    <source>
        <dbReference type="EMBL" id="SHM24187.1"/>
    </source>
</evidence>